<keyword evidence="4" id="KW-1185">Reference proteome</keyword>
<feature type="compositionally biased region" description="Basic residues" evidence="2">
    <location>
        <begin position="1"/>
        <end position="15"/>
    </location>
</feature>
<dbReference type="InterPro" id="IPR007942">
    <property type="entry name" value="PLipase-like"/>
</dbReference>
<dbReference type="Pfam" id="PF05278">
    <property type="entry name" value="PEARLI-4"/>
    <property type="match status" value="1"/>
</dbReference>
<evidence type="ECO:0000313" key="4">
    <source>
        <dbReference type="Proteomes" id="UP000242715"/>
    </source>
</evidence>
<reference evidence="4" key="1">
    <citation type="journal article" date="2017" name="Front. Plant Sci.">
        <title>Climate Clever Clovers: New Paradigm to Reduce the Environmental Footprint of Ruminants by Breeding Low Methanogenic Forages Utilizing Haplotype Variation.</title>
        <authorList>
            <person name="Kaur P."/>
            <person name="Appels R."/>
            <person name="Bayer P.E."/>
            <person name="Keeble-Gagnere G."/>
            <person name="Wang J."/>
            <person name="Hirakawa H."/>
            <person name="Shirasawa K."/>
            <person name="Vercoe P."/>
            <person name="Stefanova K."/>
            <person name="Durmic Z."/>
            <person name="Nichols P."/>
            <person name="Revell C."/>
            <person name="Isobe S.N."/>
            <person name="Edwards D."/>
            <person name="Erskine W."/>
        </authorList>
    </citation>
    <scope>NUCLEOTIDE SEQUENCE [LARGE SCALE GENOMIC DNA]</scope>
    <source>
        <strain evidence="4">cv. Daliak</strain>
    </source>
</reference>
<keyword evidence="1" id="KW-0175">Coiled coil</keyword>
<proteinExistence type="predicted"/>
<protein>
    <recommendedName>
        <fullName evidence="5">Phospholipase-like protein</fullName>
    </recommendedName>
</protein>
<feature type="compositionally biased region" description="Polar residues" evidence="2">
    <location>
        <begin position="26"/>
        <end position="39"/>
    </location>
</feature>
<dbReference type="Proteomes" id="UP000242715">
    <property type="component" value="Unassembled WGS sequence"/>
</dbReference>
<gene>
    <name evidence="3" type="ORF">TSUD_69420</name>
</gene>
<evidence type="ECO:0000256" key="1">
    <source>
        <dbReference type="SAM" id="Coils"/>
    </source>
</evidence>
<name>A0A2Z6NWH5_TRISU</name>
<feature type="compositionally biased region" description="Acidic residues" evidence="2">
    <location>
        <begin position="241"/>
        <end position="254"/>
    </location>
</feature>
<feature type="compositionally biased region" description="Polar residues" evidence="2">
    <location>
        <begin position="70"/>
        <end position="79"/>
    </location>
</feature>
<dbReference type="AlphaFoldDB" id="A0A2Z6NWH5"/>
<dbReference type="PANTHER" id="PTHR35358">
    <property type="entry name" value="OS06G0711100 PROTEIN"/>
    <property type="match status" value="1"/>
</dbReference>
<evidence type="ECO:0008006" key="5">
    <source>
        <dbReference type="Google" id="ProtNLM"/>
    </source>
</evidence>
<dbReference type="EMBL" id="DF973609">
    <property type="protein sequence ID" value="GAU35909.1"/>
    <property type="molecule type" value="Genomic_DNA"/>
</dbReference>
<accession>A0A2Z6NWH5</accession>
<dbReference type="OrthoDB" id="1096033at2759"/>
<organism evidence="3 4">
    <name type="scientific">Trifolium subterraneum</name>
    <name type="common">Subterranean clover</name>
    <dbReference type="NCBI Taxonomy" id="3900"/>
    <lineage>
        <taxon>Eukaryota</taxon>
        <taxon>Viridiplantae</taxon>
        <taxon>Streptophyta</taxon>
        <taxon>Embryophyta</taxon>
        <taxon>Tracheophyta</taxon>
        <taxon>Spermatophyta</taxon>
        <taxon>Magnoliopsida</taxon>
        <taxon>eudicotyledons</taxon>
        <taxon>Gunneridae</taxon>
        <taxon>Pentapetalae</taxon>
        <taxon>rosids</taxon>
        <taxon>fabids</taxon>
        <taxon>Fabales</taxon>
        <taxon>Fabaceae</taxon>
        <taxon>Papilionoideae</taxon>
        <taxon>50 kb inversion clade</taxon>
        <taxon>NPAAA clade</taxon>
        <taxon>Hologalegina</taxon>
        <taxon>IRL clade</taxon>
        <taxon>Trifolieae</taxon>
        <taxon>Trifolium</taxon>
    </lineage>
</organism>
<evidence type="ECO:0000313" key="3">
    <source>
        <dbReference type="EMBL" id="GAU35909.1"/>
    </source>
</evidence>
<feature type="coiled-coil region" evidence="1">
    <location>
        <begin position="435"/>
        <end position="473"/>
    </location>
</feature>
<sequence length="515" mass="58137">MPRKKIGRTRNQKRKNSLDEDENISHSESTTNKNNQSESWECPVSARRNLFPKSTTTFARRRTLRSSTRLNETGTPSLRRSSRRHTFAPDHIRQHDDTSNTINSARQVSEASDQVEIESPSRYLVSVVFPPTVEPDLGHKEAENVENSTPIMPNMTEEVGEAEPNIMEEVGEAELNNMTEEVGEAEPNTMEEVGEAEPNNMTEEVGEAEPNMMEEVGVANEPDNMMEEVGEAEPNMMEEVGEAEPNTMEEEGEGEAEKSSSNHARKKRFEKESIPLEPESLTAGITNKNQRKSISRVGCSSPLRSLKLTEMAEMVGIEDDDDAEIESHPENTFKGYQVKEEFMPILVKIIGKYGDIAKNCVTESVEYRSWLLTMICGIMSEFEKKDLRKIKEGVLKSKIALVDGIKKMNVDVEWLHMRLIEVGEAREVLVQSGMLKEKTDQNKKLIQESKNALEKCQARKKEVEEQLKAICDEEAVCKENLAKAQNDSVTITRIVGFAKSKVRRFLYHSVVDGLI</sequence>
<feature type="region of interest" description="Disordered" evidence="2">
    <location>
        <begin position="1"/>
        <end position="86"/>
    </location>
</feature>
<dbReference type="PANTHER" id="PTHR35358:SF10">
    <property type="entry name" value="PLANT PHOSPHOLIPASE-LIKE PROTEIN"/>
    <property type="match status" value="1"/>
</dbReference>
<evidence type="ECO:0000256" key="2">
    <source>
        <dbReference type="SAM" id="MobiDB-lite"/>
    </source>
</evidence>
<feature type="region of interest" description="Disordered" evidence="2">
    <location>
        <begin position="241"/>
        <end position="284"/>
    </location>
</feature>